<keyword evidence="2" id="KW-1185">Reference proteome</keyword>
<reference evidence="1 2" key="1">
    <citation type="submission" date="2018-10" db="EMBL/GenBank/DDBJ databases">
        <title>Genomic Encyclopedia of Archaeal and Bacterial Type Strains, Phase II (KMG-II): from individual species to whole genera.</title>
        <authorList>
            <person name="Goeker M."/>
        </authorList>
    </citation>
    <scope>NUCLEOTIDE SEQUENCE [LARGE SCALE GENOMIC DNA]</scope>
    <source>
        <strain evidence="1 2">DSM 19727</strain>
    </source>
</reference>
<dbReference type="RefSeq" id="WP_121925297.1">
    <property type="nucleotide sequence ID" value="NZ_CBCSGA010000003.1"/>
</dbReference>
<name>A0A3L9ZSI4_9FLAO</name>
<dbReference type="Proteomes" id="UP000280368">
    <property type="component" value="Unassembled WGS sequence"/>
</dbReference>
<protein>
    <submittedName>
        <fullName evidence="1">Uncharacterized protein</fullName>
    </submittedName>
</protein>
<dbReference type="OrthoDB" id="696100at2"/>
<comment type="caution">
    <text evidence="1">The sequence shown here is derived from an EMBL/GenBank/DDBJ whole genome shotgun (WGS) entry which is preliminary data.</text>
</comment>
<evidence type="ECO:0000313" key="2">
    <source>
        <dbReference type="Proteomes" id="UP000280368"/>
    </source>
</evidence>
<proteinExistence type="predicted"/>
<organism evidence="1 2">
    <name type="scientific">Flavobacterium weaverense</name>
    <dbReference type="NCBI Taxonomy" id="271156"/>
    <lineage>
        <taxon>Bacteria</taxon>
        <taxon>Pseudomonadati</taxon>
        <taxon>Bacteroidota</taxon>
        <taxon>Flavobacteriia</taxon>
        <taxon>Flavobacteriales</taxon>
        <taxon>Flavobacteriaceae</taxon>
        <taxon>Flavobacterium</taxon>
    </lineage>
</organism>
<dbReference type="AlphaFoldDB" id="A0A3L9ZSI4"/>
<gene>
    <name evidence="1" type="ORF">BC961_1624</name>
</gene>
<accession>A0A3L9ZSI4</accession>
<evidence type="ECO:0000313" key="1">
    <source>
        <dbReference type="EMBL" id="RMA75921.1"/>
    </source>
</evidence>
<sequence length="136" mass="15911">MKISILLLFILTSCSPKYIQEVPSDTKTKFGFEISAPNQAVYFVENEKFEFKNNRTFEHEKIANELYNSFGPATDDFYIGKTNARDFKFNVNNKTYYIAVESLSQRTAMILFDGAHKPIIEFNPKKYRKLILKMKK</sequence>
<dbReference type="EMBL" id="REFH01000009">
    <property type="protein sequence ID" value="RMA75921.1"/>
    <property type="molecule type" value="Genomic_DNA"/>
</dbReference>